<dbReference type="Gene3D" id="2.160.10.10">
    <property type="entry name" value="Hexapeptide repeat proteins"/>
    <property type="match status" value="1"/>
</dbReference>
<dbReference type="PANTHER" id="PTHR13061">
    <property type="entry name" value="DYNACTIN SUBUNIT P25"/>
    <property type="match status" value="1"/>
</dbReference>
<protein>
    <submittedName>
        <fullName evidence="2">UDP-3-O-(3-hydroxymyristoyl)glucosamine N-acyltransferase</fullName>
        <ecNumber evidence="2">2.3.1.191</ecNumber>
    </submittedName>
</protein>
<dbReference type="EC" id="2.3.1.191" evidence="2"/>
<sequence length="238" mass="24693">MLIEHLGASPSVHPTAWVAPNAVLCGRVAVGAGARIQYGAQIIAEGGSIDIGEHCIVMENAVLRSTARHALRIGAHVLVGPNAHVVGCTVEDEVFIATGAGVFHGAHLGKGSEVRIHAVVHLKTVLPPGSTVPIGWVAVGNPAAILPPEDHETIWAIQKPLDFPLAVYGLAREEADMVKITRGLSQALAAHAQDRVLPEDPQARPPERPQGRAAPSPPPVGINETWGGPAFPCKGAGA</sequence>
<gene>
    <name evidence="2" type="primary">lpxD_10</name>
    <name evidence="2" type="ORF">GALL_219670</name>
</gene>
<dbReference type="GO" id="GO:0103118">
    <property type="term" value="F:UDP-3-O-[(3R)-3-hydroxyacyl]-glucosamine N-acyltransferase activity"/>
    <property type="evidence" value="ECO:0007669"/>
    <property type="project" value="UniProtKB-EC"/>
</dbReference>
<evidence type="ECO:0000313" key="2">
    <source>
        <dbReference type="EMBL" id="OIQ96089.1"/>
    </source>
</evidence>
<comment type="caution">
    <text evidence="2">The sequence shown here is derived from an EMBL/GenBank/DDBJ whole genome shotgun (WGS) entry which is preliminary data.</text>
</comment>
<keyword evidence="2" id="KW-0012">Acyltransferase</keyword>
<dbReference type="InterPro" id="IPR050484">
    <property type="entry name" value="Transf_Hexapept/Carb_Anhydrase"/>
</dbReference>
<feature type="compositionally biased region" description="Basic and acidic residues" evidence="1">
    <location>
        <begin position="192"/>
        <end position="210"/>
    </location>
</feature>
<evidence type="ECO:0000256" key="1">
    <source>
        <dbReference type="SAM" id="MobiDB-lite"/>
    </source>
</evidence>
<dbReference type="AlphaFoldDB" id="A0A1J5RJZ5"/>
<dbReference type="EMBL" id="MLJW01000155">
    <property type="protein sequence ID" value="OIQ96089.1"/>
    <property type="molecule type" value="Genomic_DNA"/>
</dbReference>
<accession>A0A1J5RJZ5</accession>
<organism evidence="2">
    <name type="scientific">mine drainage metagenome</name>
    <dbReference type="NCBI Taxonomy" id="410659"/>
    <lineage>
        <taxon>unclassified sequences</taxon>
        <taxon>metagenomes</taxon>
        <taxon>ecological metagenomes</taxon>
    </lineage>
</organism>
<feature type="region of interest" description="Disordered" evidence="1">
    <location>
        <begin position="192"/>
        <end position="238"/>
    </location>
</feature>
<dbReference type="SUPFAM" id="SSF51161">
    <property type="entry name" value="Trimeric LpxA-like enzymes"/>
    <property type="match status" value="1"/>
</dbReference>
<dbReference type="InterPro" id="IPR011004">
    <property type="entry name" value="Trimer_LpxA-like_sf"/>
</dbReference>
<keyword evidence="2" id="KW-0808">Transferase</keyword>
<proteinExistence type="predicted"/>
<dbReference type="PANTHER" id="PTHR13061:SF29">
    <property type="entry name" value="GAMMA CARBONIC ANHYDRASE-LIKE 1, MITOCHONDRIAL-RELATED"/>
    <property type="match status" value="1"/>
</dbReference>
<name>A0A1J5RJZ5_9ZZZZ</name>
<reference evidence="2" key="1">
    <citation type="submission" date="2016-10" db="EMBL/GenBank/DDBJ databases">
        <title>Sequence of Gallionella enrichment culture.</title>
        <authorList>
            <person name="Poehlein A."/>
            <person name="Muehling M."/>
            <person name="Daniel R."/>
        </authorList>
    </citation>
    <scope>NUCLEOTIDE SEQUENCE</scope>
</reference>